<dbReference type="PANTHER" id="PTHR36766">
    <property type="entry name" value="PLANT BROAD-SPECTRUM MILDEW RESISTANCE PROTEIN RPW8"/>
    <property type="match status" value="1"/>
</dbReference>
<dbReference type="Pfam" id="PF23559">
    <property type="entry name" value="WHD_DRP"/>
    <property type="match status" value="1"/>
</dbReference>
<dbReference type="InterPro" id="IPR027417">
    <property type="entry name" value="P-loop_NTPase"/>
</dbReference>
<proteinExistence type="inferred from homology"/>
<dbReference type="GO" id="GO:0043531">
    <property type="term" value="F:ADP binding"/>
    <property type="evidence" value="ECO:0007669"/>
    <property type="project" value="InterPro"/>
</dbReference>
<dbReference type="GO" id="GO:0006952">
    <property type="term" value="P:defense response"/>
    <property type="evidence" value="ECO:0007669"/>
    <property type="project" value="UniProtKB-KW"/>
</dbReference>
<dbReference type="InterPro" id="IPR042197">
    <property type="entry name" value="Apaf_helical"/>
</dbReference>
<dbReference type="InterPro" id="IPR036388">
    <property type="entry name" value="WH-like_DNA-bd_sf"/>
</dbReference>
<dbReference type="PRINTS" id="PR00364">
    <property type="entry name" value="DISEASERSIST"/>
</dbReference>
<sequence>MLSAIGNALNLSSPSRRDDLKEDIEKLDRKLRRIQATVEEVENREIHDGTVNLWLEELKCLVGKAEDVLDEYNYEIFRCQLEARPAGTTILSGQVTDSESNSAIKNHVSFYFLKSISVDMIEKIKQINSRFDEISRDKEYLQLTNEEAKRRAGVSSINLSSTSHLMNKDNIFGRSNDQQKIIDLLLSEDEAELIFRFEDDIKSKDQIKVIPILGMGGIGKTTLAQIVYNDNLVQHYFDVMAWVYVSPEFDIIRLTKEIYDFVAGDTGNSLNGFSSIQEALQKKLVGKIMLLVLDDVWNVQQNDWEMLFLPLRVAKMVRVLVTSRNDVVAMAPHAVSPYRLHVLPENECLQLLFHCAFGGKGTSELKESSLDIAILLIKKCGRLPLAVKCIGRVLHCIKDQDCWWEILDSELWESDELDPIFCALKVSYYHLPTKLRDCFMFCSMFPKGSRLRKTSIIYMWMAHRFLQPKGRKRAEDIGAEYLAELQMRSFIVPCTKSSFCLHDVIYDLARSLSEGKIHTIVNKMSSCMHDKIEHLYIKKGNNPCESFRPQLLRTLFDATERPYDSFIDVQDIRLRVLGLIGPSVIALLEHSRLKHLRYLAIMEFNGKTLPESLCLLYHMQTLEITRCYGLSELPKTIANLVNLRYLRIAHTGIKELPVMLWKVKNLQMLRLKECCNLRMVPLGISNLTNLHTFELKSCKQVKELPADIGHIINLSVLDLSYSEIRTFPASMVLLKSTTIVLVGLPDSVKEELCFRLEIWSLVERCNGFTGVFWEDEETLIVVNKEGLSSLSHHKQSNGNLKNQPEHPSKFNQELIPSSSQPWQMIRNENTAAIGEDIDFSIAKDIDYGIAEDNDFAITKDTDSLLAEDTEFGIAEELYPATAEGVDIGWAGLMSSQNQSFIRDYDSRWQMSRLRARFRPRVRWYKRNEMPTNLAQGQVSPVSRPAIVEDIDFGSQVTWMSSQNQNSATDYDSYWQMPRPKDDARSRPRVIEHNGNEGSSSHKEKPRFDWLPEMMRRLEELILYDPQKMLEDLDPHNS</sequence>
<protein>
    <submittedName>
        <fullName evidence="12">Disease resistance protein RGA2</fullName>
    </submittedName>
</protein>
<keyword evidence="7" id="KW-0175">Coiled coil</keyword>
<evidence type="ECO:0000256" key="4">
    <source>
        <dbReference type="ARBA" id="ARBA00022741"/>
    </source>
</evidence>
<dbReference type="Gene3D" id="3.40.50.300">
    <property type="entry name" value="P-loop containing nucleotide triphosphate hydrolases"/>
    <property type="match status" value="1"/>
</dbReference>
<dbReference type="InterPro" id="IPR002182">
    <property type="entry name" value="NB-ARC"/>
</dbReference>
<evidence type="ECO:0000256" key="6">
    <source>
        <dbReference type="ARBA" id="ARBA00022840"/>
    </source>
</evidence>
<keyword evidence="6" id="KW-0067">ATP-binding</keyword>
<dbReference type="AlphaFoldDB" id="A0AAV8BQ06"/>
<evidence type="ECO:0000259" key="9">
    <source>
        <dbReference type="Pfam" id="PF00931"/>
    </source>
</evidence>
<dbReference type="Proteomes" id="UP001140206">
    <property type="component" value="Chromosome 5"/>
</dbReference>
<evidence type="ECO:0000313" key="12">
    <source>
        <dbReference type="EMBL" id="KAJ4745266.1"/>
    </source>
</evidence>
<keyword evidence="13" id="KW-1185">Reference proteome</keyword>
<dbReference type="Gene3D" id="1.10.10.10">
    <property type="entry name" value="Winged helix-like DNA-binding domain superfamily/Winged helix DNA-binding domain"/>
    <property type="match status" value="1"/>
</dbReference>
<gene>
    <name evidence="12" type="ORF">LUZ62_079671</name>
</gene>
<dbReference type="GO" id="GO:0051707">
    <property type="term" value="P:response to other organism"/>
    <property type="evidence" value="ECO:0007669"/>
    <property type="project" value="UniProtKB-ARBA"/>
</dbReference>
<keyword evidence="5" id="KW-0611">Plant defense</keyword>
<feature type="domain" description="Disease resistance N-terminal" evidence="10">
    <location>
        <begin position="15"/>
        <end position="83"/>
    </location>
</feature>
<comment type="caution">
    <text evidence="12">The sequence shown here is derived from an EMBL/GenBank/DDBJ whole genome shotgun (WGS) entry which is preliminary data.</text>
</comment>
<dbReference type="PANTHER" id="PTHR36766:SF40">
    <property type="entry name" value="DISEASE RESISTANCE PROTEIN RGA3"/>
    <property type="match status" value="1"/>
</dbReference>
<dbReference type="GO" id="GO:0005524">
    <property type="term" value="F:ATP binding"/>
    <property type="evidence" value="ECO:0007669"/>
    <property type="project" value="UniProtKB-KW"/>
</dbReference>
<name>A0AAV8BQ06_9POAL</name>
<evidence type="ECO:0000259" key="10">
    <source>
        <dbReference type="Pfam" id="PF18052"/>
    </source>
</evidence>
<evidence type="ECO:0000313" key="13">
    <source>
        <dbReference type="Proteomes" id="UP001140206"/>
    </source>
</evidence>
<feature type="domain" description="Disease resistance protein winged helix" evidence="11">
    <location>
        <begin position="444"/>
        <end position="509"/>
    </location>
</feature>
<reference evidence="12" key="1">
    <citation type="submission" date="2022-08" db="EMBL/GenBank/DDBJ databases">
        <authorList>
            <person name="Marques A."/>
        </authorList>
    </citation>
    <scope>NUCLEOTIDE SEQUENCE</scope>
    <source>
        <strain evidence="12">RhyPub2mFocal</strain>
        <tissue evidence="12">Leaves</tissue>
    </source>
</reference>
<keyword evidence="3" id="KW-0677">Repeat</keyword>
<dbReference type="Gene3D" id="1.20.5.4130">
    <property type="match status" value="1"/>
</dbReference>
<dbReference type="SUPFAM" id="SSF52058">
    <property type="entry name" value="L domain-like"/>
    <property type="match status" value="1"/>
</dbReference>
<evidence type="ECO:0000256" key="3">
    <source>
        <dbReference type="ARBA" id="ARBA00022737"/>
    </source>
</evidence>
<comment type="similarity">
    <text evidence="1">Belongs to the disease resistance NB-LRR family.</text>
</comment>
<evidence type="ECO:0000256" key="7">
    <source>
        <dbReference type="SAM" id="Coils"/>
    </source>
</evidence>
<feature type="coiled-coil region" evidence="7">
    <location>
        <begin position="17"/>
        <end position="75"/>
    </location>
</feature>
<evidence type="ECO:0000256" key="2">
    <source>
        <dbReference type="ARBA" id="ARBA00022614"/>
    </source>
</evidence>
<evidence type="ECO:0000259" key="11">
    <source>
        <dbReference type="Pfam" id="PF23559"/>
    </source>
</evidence>
<feature type="compositionally biased region" description="Basic and acidic residues" evidence="8">
    <location>
        <begin position="978"/>
        <end position="1007"/>
    </location>
</feature>
<evidence type="ECO:0000256" key="8">
    <source>
        <dbReference type="SAM" id="MobiDB-lite"/>
    </source>
</evidence>
<dbReference type="InterPro" id="IPR041118">
    <property type="entry name" value="Rx_N"/>
</dbReference>
<dbReference type="InterPro" id="IPR032675">
    <property type="entry name" value="LRR_dom_sf"/>
</dbReference>
<dbReference type="EMBL" id="JAMFTS010000005">
    <property type="protein sequence ID" value="KAJ4745266.1"/>
    <property type="molecule type" value="Genomic_DNA"/>
</dbReference>
<keyword evidence="2" id="KW-0433">Leucine-rich repeat</keyword>
<dbReference type="InterPro" id="IPR058922">
    <property type="entry name" value="WHD_DRP"/>
</dbReference>
<dbReference type="Pfam" id="PF00931">
    <property type="entry name" value="NB-ARC"/>
    <property type="match status" value="1"/>
</dbReference>
<dbReference type="SUPFAM" id="SSF52540">
    <property type="entry name" value="P-loop containing nucleoside triphosphate hydrolases"/>
    <property type="match status" value="1"/>
</dbReference>
<dbReference type="Gene3D" id="1.10.8.430">
    <property type="entry name" value="Helical domain of apoptotic protease-activating factors"/>
    <property type="match status" value="1"/>
</dbReference>
<feature type="domain" description="NB-ARC" evidence="9">
    <location>
        <begin position="202"/>
        <end position="357"/>
    </location>
</feature>
<evidence type="ECO:0000256" key="1">
    <source>
        <dbReference type="ARBA" id="ARBA00008894"/>
    </source>
</evidence>
<dbReference type="Pfam" id="PF18052">
    <property type="entry name" value="Rx_N"/>
    <property type="match status" value="1"/>
</dbReference>
<organism evidence="12 13">
    <name type="scientific">Rhynchospora pubera</name>
    <dbReference type="NCBI Taxonomy" id="906938"/>
    <lineage>
        <taxon>Eukaryota</taxon>
        <taxon>Viridiplantae</taxon>
        <taxon>Streptophyta</taxon>
        <taxon>Embryophyta</taxon>
        <taxon>Tracheophyta</taxon>
        <taxon>Spermatophyta</taxon>
        <taxon>Magnoliopsida</taxon>
        <taxon>Liliopsida</taxon>
        <taxon>Poales</taxon>
        <taxon>Cyperaceae</taxon>
        <taxon>Cyperoideae</taxon>
        <taxon>Rhynchosporeae</taxon>
        <taxon>Rhynchospora</taxon>
    </lineage>
</organism>
<feature type="region of interest" description="Disordered" evidence="8">
    <location>
        <begin position="967"/>
        <end position="1007"/>
    </location>
</feature>
<dbReference type="Gene3D" id="3.80.10.10">
    <property type="entry name" value="Ribonuclease Inhibitor"/>
    <property type="match status" value="1"/>
</dbReference>
<accession>A0AAV8BQ06</accession>
<evidence type="ECO:0000256" key="5">
    <source>
        <dbReference type="ARBA" id="ARBA00022821"/>
    </source>
</evidence>
<keyword evidence="4" id="KW-0547">Nucleotide-binding</keyword>